<gene>
    <name evidence="4" type="ORF">N8I84_02270</name>
</gene>
<dbReference type="RefSeq" id="WP_263227732.1">
    <property type="nucleotide sequence ID" value="NZ_CP106793.1"/>
</dbReference>
<dbReference type="Proteomes" id="UP001061298">
    <property type="component" value="Chromosome"/>
</dbReference>
<keyword evidence="2" id="KW-0812">Transmembrane</keyword>
<feature type="transmembrane region" description="Helical" evidence="2">
    <location>
        <begin position="90"/>
        <end position="111"/>
    </location>
</feature>
<dbReference type="EMBL" id="CP106793">
    <property type="protein sequence ID" value="UXY17698.1"/>
    <property type="molecule type" value="Genomic_DNA"/>
</dbReference>
<dbReference type="Pfam" id="PF03779">
    <property type="entry name" value="SPW"/>
    <property type="match status" value="1"/>
</dbReference>
<keyword evidence="2" id="KW-1133">Transmembrane helix</keyword>
<reference evidence="4" key="1">
    <citation type="submission" date="2022-10" db="EMBL/GenBank/DDBJ databases">
        <authorList>
            <person name="Mo P."/>
        </authorList>
    </citation>
    <scope>NUCLEOTIDE SEQUENCE</scope>
    <source>
        <strain evidence="4">HUAS 13-4</strain>
    </source>
</reference>
<evidence type="ECO:0000313" key="5">
    <source>
        <dbReference type="Proteomes" id="UP001061298"/>
    </source>
</evidence>
<feature type="domain" description="SPW repeat-containing integral membrane" evidence="3">
    <location>
        <begin position="37"/>
        <end position="134"/>
    </location>
</feature>
<keyword evidence="5" id="KW-1185">Reference proteome</keyword>
<feature type="region of interest" description="Disordered" evidence="1">
    <location>
        <begin position="1"/>
        <end position="24"/>
    </location>
</feature>
<keyword evidence="2" id="KW-0472">Membrane</keyword>
<feature type="transmembrane region" description="Helical" evidence="2">
    <location>
        <begin position="117"/>
        <end position="136"/>
    </location>
</feature>
<proteinExistence type="predicted"/>
<evidence type="ECO:0000259" key="3">
    <source>
        <dbReference type="Pfam" id="PF03779"/>
    </source>
</evidence>
<name>A0ABY6E0T0_9ACTN</name>
<accession>A0ABY6E0T0</accession>
<sequence>MSYPWRSTELGDPSAPPQMRTDPKRAVTRGRAAVIHGLILLTGIFAAVSPWVVHFSRTNPYLTPVNLTVGLTTAAIGIGLPLAPERRHRLSWTLAPIGIWLIVSPSFVTAAHAVSPGIVWSNTVAGGMTCLLGLIASNML</sequence>
<feature type="transmembrane region" description="Helical" evidence="2">
    <location>
        <begin position="65"/>
        <end position="83"/>
    </location>
</feature>
<evidence type="ECO:0000256" key="1">
    <source>
        <dbReference type="SAM" id="MobiDB-lite"/>
    </source>
</evidence>
<evidence type="ECO:0000313" key="4">
    <source>
        <dbReference type="EMBL" id="UXY17698.1"/>
    </source>
</evidence>
<evidence type="ECO:0000256" key="2">
    <source>
        <dbReference type="SAM" id="Phobius"/>
    </source>
</evidence>
<dbReference type="InterPro" id="IPR005530">
    <property type="entry name" value="SPW"/>
</dbReference>
<organism evidence="4 5">
    <name type="scientific">Streptomyces cynarae</name>
    <dbReference type="NCBI Taxonomy" id="2981134"/>
    <lineage>
        <taxon>Bacteria</taxon>
        <taxon>Bacillati</taxon>
        <taxon>Actinomycetota</taxon>
        <taxon>Actinomycetes</taxon>
        <taxon>Kitasatosporales</taxon>
        <taxon>Streptomycetaceae</taxon>
        <taxon>Streptomyces</taxon>
    </lineage>
</organism>
<protein>
    <submittedName>
        <fullName evidence="4">SPW repeat protein</fullName>
    </submittedName>
</protein>
<feature type="transmembrane region" description="Helical" evidence="2">
    <location>
        <begin position="33"/>
        <end position="53"/>
    </location>
</feature>